<name>A0A554NET4_9EURY</name>
<sequence>MAFDLGLTLPFCDTPERMAIIGAVAGLLGGAVGLAAGLDVVGVVALAGTLAVAGEVAGHAADGDLRRWVGRDASAESEQ</sequence>
<keyword evidence="1" id="KW-0472">Membrane</keyword>
<accession>A0A554NET4</accession>
<comment type="caution">
    <text evidence="2">The sequence shown here is derived from an EMBL/GenBank/DDBJ whole genome shotgun (WGS) entry which is preliminary data.</text>
</comment>
<keyword evidence="1" id="KW-0812">Transmembrane</keyword>
<gene>
    <name evidence="2" type="ORF">DP107_01185</name>
</gene>
<keyword evidence="1" id="KW-1133">Transmembrane helix</keyword>
<evidence type="ECO:0000256" key="1">
    <source>
        <dbReference type="SAM" id="Phobius"/>
    </source>
</evidence>
<protein>
    <submittedName>
        <fullName evidence="2">Uncharacterized protein</fullName>
    </submittedName>
</protein>
<reference evidence="2 3" key="1">
    <citation type="submission" date="2018-06" db="EMBL/GenBank/DDBJ databases">
        <title>Natronomonas sp. F16-60 a new haloarchaeon isolated from a solar saltern of Isla Cristina, Huelva, Spain.</title>
        <authorList>
            <person name="Duran-Viseras A."/>
            <person name="Sanchez-Porro C."/>
            <person name="Ventosa A."/>
        </authorList>
    </citation>
    <scope>NUCLEOTIDE SEQUENCE [LARGE SCALE GENOMIC DNA]</scope>
    <source>
        <strain evidence="2 3">F16-60</strain>
    </source>
</reference>
<evidence type="ECO:0000313" key="2">
    <source>
        <dbReference type="EMBL" id="TSD15825.1"/>
    </source>
</evidence>
<dbReference type="InParanoid" id="A0A554NET4"/>
<keyword evidence="3" id="KW-1185">Reference proteome</keyword>
<dbReference type="Proteomes" id="UP000319894">
    <property type="component" value="Unassembled WGS sequence"/>
</dbReference>
<proteinExistence type="predicted"/>
<dbReference type="EMBL" id="QMDX01000001">
    <property type="protein sequence ID" value="TSD15825.1"/>
    <property type="molecule type" value="Genomic_DNA"/>
</dbReference>
<feature type="transmembrane region" description="Helical" evidence="1">
    <location>
        <begin position="20"/>
        <end position="47"/>
    </location>
</feature>
<evidence type="ECO:0000313" key="3">
    <source>
        <dbReference type="Proteomes" id="UP000319894"/>
    </source>
</evidence>
<organism evidence="2 3">
    <name type="scientific">Haloglomus irregulare</name>
    <dbReference type="NCBI Taxonomy" id="2234134"/>
    <lineage>
        <taxon>Archaea</taxon>
        <taxon>Methanobacteriati</taxon>
        <taxon>Methanobacteriota</taxon>
        <taxon>Stenosarchaea group</taxon>
        <taxon>Halobacteria</taxon>
        <taxon>Halobacteriales</taxon>
        <taxon>Natronomonadaceae</taxon>
        <taxon>Haloglomus</taxon>
    </lineage>
</organism>
<dbReference type="AlphaFoldDB" id="A0A554NET4"/>
<dbReference type="RefSeq" id="WP_144260300.1">
    <property type="nucleotide sequence ID" value="NZ_QMDX01000001.1"/>
</dbReference>